<organism evidence="1">
    <name type="scientific">Anguilla anguilla</name>
    <name type="common">European freshwater eel</name>
    <name type="synonym">Muraena anguilla</name>
    <dbReference type="NCBI Taxonomy" id="7936"/>
    <lineage>
        <taxon>Eukaryota</taxon>
        <taxon>Metazoa</taxon>
        <taxon>Chordata</taxon>
        <taxon>Craniata</taxon>
        <taxon>Vertebrata</taxon>
        <taxon>Euteleostomi</taxon>
        <taxon>Actinopterygii</taxon>
        <taxon>Neopterygii</taxon>
        <taxon>Teleostei</taxon>
        <taxon>Anguilliformes</taxon>
        <taxon>Anguillidae</taxon>
        <taxon>Anguilla</taxon>
    </lineage>
</organism>
<reference evidence="1" key="1">
    <citation type="submission" date="2014-11" db="EMBL/GenBank/DDBJ databases">
        <authorList>
            <person name="Amaro Gonzalez C."/>
        </authorList>
    </citation>
    <scope>NUCLEOTIDE SEQUENCE</scope>
</reference>
<sequence>MMHKCNYDDNTIAHPLNEYVYVKVGTSCMKEPV</sequence>
<reference evidence="1" key="2">
    <citation type="journal article" date="2015" name="Fish Shellfish Immunol.">
        <title>Early steps in the European eel (Anguilla anguilla)-Vibrio vulnificus interaction in the gills: Role of the RtxA13 toxin.</title>
        <authorList>
            <person name="Callol A."/>
            <person name="Pajuelo D."/>
            <person name="Ebbesson L."/>
            <person name="Teles M."/>
            <person name="MacKenzie S."/>
            <person name="Amaro C."/>
        </authorList>
    </citation>
    <scope>NUCLEOTIDE SEQUENCE</scope>
</reference>
<protein>
    <submittedName>
        <fullName evidence="1">Uncharacterized protein</fullName>
    </submittedName>
</protein>
<dbReference type="AlphaFoldDB" id="A0A0E9QIM8"/>
<evidence type="ECO:0000313" key="1">
    <source>
        <dbReference type="EMBL" id="JAH16215.1"/>
    </source>
</evidence>
<proteinExistence type="predicted"/>
<name>A0A0E9QIM8_ANGAN</name>
<dbReference type="EMBL" id="GBXM01092362">
    <property type="protein sequence ID" value="JAH16215.1"/>
    <property type="molecule type" value="Transcribed_RNA"/>
</dbReference>
<accession>A0A0E9QIM8</accession>